<dbReference type="Gene3D" id="2.40.70.10">
    <property type="entry name" value="Acid Proteases"/>
    <property type="match status" value="1"/>
</dbReference>
<dbReference type="InterPro" id="IPR001584">
    <property type="entry name" value="Integrase_cat-core"/>
</dbReference>
<reference evidence="2 3" key="1">
    <citation type="submission" date="2024-06" db="EMBL/GenBank/DDBJ databases">
        <title>A chromosome-level genome assembly of beet webworm, Loxostege sticticalis.</title>
        <authorList>
            <person name="Zhang Y."/>
        </authorList>
    </citation>
    <scope>NUCLEOTIDE SEQUENCE [LARGE SCALE GENOMIC DNA]</scope>
    <source>
        <strain evidence="2">AQ026</strain>
        <tissue evidence="2">Whole body</tissue>
    </source>
</reference>
<dbReference type="InterPro" id="IPR005312">
    <property type="entry name" value="DUF1759"/>
</dbReference>
<evidence type="ECO:0000313" key="2">
    <source>
        <dbReference type="EMBL" id="KAL0892423.1"/>
    </source>
</evidence>
<comment type="caution">
    <text evidence="2">The sequence shown here is derived from an EMBL/GenBank/DDBJ whole genome shotgun (WGS) entry which is preliminary data.</text>
</comment>
<dbReference type="CDD" id="cd00303">
    <property type="entry name" value="retropepsin_like"/>
    <property type="match status" value="1"/>
</dbReference>
<keyword evidence="3" id="KW-1185">Reference proteome</keyword>
<dbReference type="InterPro" id="IPR041588">
    <property type="entry name" value="Integrase_H2C2"/>
</dbReference>
<dbReference type="InterPro" id="IPR012337">
    <property type="entry name" value="RNaseH-like_sf"/>
</dbReference>
<protein>
    <recommendedName>
        <fullName evidence="1">Integrase catalytic domain-containing protein</fullName>
    </recommendedName>
</protein>
<dbReference type="Gene3D" id="3.30.420.10">
    <property type="entry name" value="Ribonuclease H-like superfamily/Ribonuclease H"/>
    <property type="match status" value="1"/>
</dbReference>
<accession>A0ABR3I818</accession>
<dbReference type="Pfam" id="PF05380">
    <property type="entry name" value="Peptidase_A17"/>
    <property type="match status" value="1"/>
</dbReference>
<gene>
    <name evidence="2" type="ORF">ABMA27_015536</name>
</gene>
<proteinExistence type="predicted"/>
<feature type="domain" description="Integrase catalytic" evidence="1">
    <location>
        <begin position="1371"/>
        <end position="1565"/>
    </location>
</feature>
<evidence type="ECO:0000259" key="1">
    <source>
        <dbReference type="PROSITE" id="PS50994"/>
    </source>
</evidence>
<dbReference type="InterPro" id="IPR021109">
    <property type="entry name" value="Peptidase_aspartic_dom_sf"/>
</dbReference>
<dbReference type="InterPro" id="IPR040676">
    <property type="entry name" value="DUF5641"/>
</dbReference>
<dbReference type="SUPFAM" id="SSF53098">
    <property type="entry name" value="Ribonuclease H-like"/>
    <property type="match status" value="1"/>
</dbReference>
<dbReference type="SUPFAM" id="SSF56672">
    <property type="entry name" value="DNA/RNA polymerases"/>
    <property type="match status" value="1"/>
</dbReference>
<sequence>MANPAEDLKRLRKLRSNCKSTITRLENFINDTVNLSSASIEMLEVRRDKLINTLKQYEGANLDISGLDDNDEEDVGLVEDKYYRVLGKINAAIVQLNSHDVHEKQSNCKLPSIELSTYDGKDFTLFKPFIDLFNAVIDKNQSLSNVQKLFYLRKYLQGDALSVIINLPLVNESYPEAIKLLEKRYDNQARIVTNHINHLLDLPQMQKGTASSIRSFVSDVRQQLHALKNLAQPVEKWDMLLISVLSRKLDNYTNRAYHLDRPSTDNLPTMDEFLTFLEKRAIGLEDSLPLKNASYEGRSKSNFNNIKVSNIATKPKGRSCSFCNNDHPIYSCPKFKMAPIADRKRFVSDNNLCTMCLRAHTDKCKYNFKCKICKASHNTLLHEGKPKEDEVITLHSNLSSNEKHILLPTIKVKVVNNHGQEIFVKALLDCGSQVCIIKRSLANKLDLTPMAQDFNITGLGNTPNKVHEHTNLLIRSSMHDITFSVKCHIVDAITANLPQNYFKKCVIPPHIQLADDDFNKPSEISLLLGVDFYSKVILNGVVKLENGLVLQNTLFGHVVTGTVKSDSVLNTGNVNLVSNFVIQDTCNEKLENIMKNFWLSEKLPEENSCESVEFQKAEECFKKSVKLENEHFSVDIPLKYPLEELDIGDSFSPALQRFLALEKKFETNPEYYTKYKQFIDEFVKLGHAKEVDINQYNVYDDPVYFLAHHAVLNESSKTTKLRVVFGGNLKTKNGISLNDLMLNGKLVQNDLFNILTLLRTYQFTLTCDIEKMFRMCLINEKFKPLQNILWRDDPQKPILCLQLQTVTYGLKASTFLSTRCLLELAQMFQDKYPLAAKAIKQNTYVDDIIIGADSEEAIFELKNQLIDLLKLVKYFDQIDLSKDNIIKTLGLKYDIMTDKFLFSCSITDDDNKLQTKRDILSFIGKIFDPLGLIGPIVVKTKLFMQEVWKSKVNWDSPLPPNLLVEWAKILKDLKEMGTIQIPRAALNRPNVESVELIGFSDASQHAIGCCLFLRALSSNGEVQVNLLCAKSRVAPLNRKLTIPNLELNGAHLLAELSAKVFKSLLDRYPKIKVILYTDSQIVLAWLSSDNVKGTYVSNRVRDIKLLTEDFAWSHIKGVDNPADILTRGITPNKLQDYQLWWHGPSFLSDSNFQQNIATSITHKDTELSKADVQNVCQLHQNNSQINDSIFNKYSEFNKLQRIIALLLRFKHNCQNPNNKLVGSISPQELNSSKLSIIRHVQSVAFSKEIDLLRKGHSITSHMSSLHPFLDSNSILRVGGRLQNATNLAYDKKYPVILPKSNNIVYMLIKKEHLRLLHAGAKLVLGSLSQNYWLLNGIREVKKVVHKCIVCFRNKAVAAKQLMGSLPSPRISMCRPFQVTGIDFCGPFDIKVARVRKPIINKGYIAVFVCFSTKALHIELVSDLTTAAFLACLQRFIARRGLPSYIYCDNAKTFKGASNKLKELYDLFSKKCHVNDVENFCSTNLIKFKFIPSYSPEFGGLWEAGVKSVKYHIKRVIGSLSLTSEEFNTILTQIEAILNSRPLLPMSRDVSDLNYLTPGHFLIGSPLTSYPELDLTNQNNNRLKIWDLCCKIKQDFWKLWSKDYLTTLQNRPKWKHDHVNLKEGDLVIVKQKDVPPLSWPMGRIVKTFPGPDGRVRVAEVKMGPNNKIYVRSYTKLCPLPLQDD</sequence>
<dbReference type="Pfam" id="PF17921">
    <property type="entry name" value="Integrase_H2C2"/>
    <property type="match status" value="1"/>
</dbReference>
<organism evidence="2 3">
    <name type="scientific">Loxostege sticticalis</name>
    <name type="common">Beet webworm moth</name>
    <dbReference type="NCBI Taxonomy" id="481309"/>
    <lineage>
        <taxon>Eukaryota</taxon>
        <taxon>Metazoa</taxon>
        <taxon>Ecdysozoa</taxon>
        <taxon>Arthropoda</taxon>
        <taxon>Hexapoda</taxon>
        <taxon>Insecta</taxon>
        <taxon>Pterygota</taxon>
        <taxon>Neoptera</taxon>
        <taxon>Endopterygota</taxon>
        <taxon>Lepidoptera</taxon>
        <taxon>Glossata</taxon>
        <taxon>Ditrysia</taxon>
        <taxon>Pyraloidea</taxon>
        <taxon>Crambidae</taxon>
        <taxon>Pyraustinae</taxon>
        <taxon>Loxostege</taxon>
    </lineage>
</organism>
<dbReference type="InterPro" id="IPR036397">
    <property type="entry name" value="RNaseH_sf"/>
</dbReference>
<dbReference type="PANTHER" id="PTHR47331">
    <property type="entry name" value="PHD-TYPE DOMAIN-CONTAINING PROTEIN"/>
    <property type="match status" value="1"/>
</dbReference>
<name>A0ABR3I818_LOXSC</name>
<dbReference type="InterPro" id="IPR008042">
    <property type="entry name" value="Retrotrans_Pao"/>
</dbReference>
<dbReference type="PANTHER" id="PTHR47331:SF1">
    <property type="entry name" value="GAG-LIKE PROTEIN"/>
    <property type="match status" value="1"/>
</dbReference>
<dbReference type="EMBL" id="JBEUOH010000007">
    <property type="protein sequence ID" value="KAL0892423.1"/>
    <property type="molecule type" value="Genomic_DNA"/>
</dbReference>
<dbReference type="InterPro" id="IPR043502">
    <property type="entry name" value="DNA/RNA_pol_sf"/>
</dbReference>
<evidence type="ECO:0000313" key="3">
    <source>
        <dbReference type="Proteomes" id="UP001549920"/>
    </source>
</evidence>
<dbReference type="Pfam" id="PF18701">
    <property type="entry name" value="DUF5641"/>
    <property type="match status" value="1"/>
</dbReference>
<dbReference type="Pfam" id="PF03564">
    <property type="entry name" value="DUF1759"/>
    <property type="match status" value="1"/>
</dbReference>
<dbReference type="Proteomes" id="UP001549920">
    <property type="component" value="Unassembled WGS sequence"/>
</dbReference>
<dbReference type="PROSITE" id="PS50994">
    <property type="entry name" value="INTEGRASE"/>
    <property type="match status" value="1"/>
</dbReference>